<feature type="signal peptide" evidence="3">
    <location>
        <begin position="1"/>
        <end position="24"/>
    </location>
</feature>
<name>A0ABT9J557_9BACL</name>
<reference evidence="4 5" key="1">
    <citation type="submission" date="2023-08" db="EMBL/GenBank/DDBJ databases">
        <authorList>
            <person name="Park J.-S."/>
        </authorList>
    </citation>
    <scope>NUCLEOTIDE SEQUENCE [LARGE SCALE GENOMIC DNA]</scope>
    <source>
        <strain evidence="4 5">2205SS18-9</strain>
    </source>
</reference>
<keyword evidence="2" id="KW-0472">Membrane</keyword>
<feature type="region of interest" description="Disordered" evidence="1">
    <location>
        <begin position="546"/>
        <end position="585"/>
    </location>
</feature>
<feature type="chain" id="PRO_5047257267" description="MFS transporter" evidence="3">
    <location>
        <begin position="25"/>
        <end position="828"/>
    </location>
</feature>
<dbReference type="RefSeq" id="WP_305993446.1">
    <property type="nucleotide sequence ID" value="NZ_JAVAMP010000012.1"/>
</dbReference>
<keyword evidence="5" id="KW-1185">Reference proteome</keyword>
<evidence type="ECO:0000313" key="5">
    <source>
        <dbReference type="Proteomes" id="UP001231941"/>
    </source>
</evidence>
<evidence type="ECO:0000313" key="4">
    <source>
        <dbReference type="EMBL" id="MDP5276135.1"/>
    </source>
</evidence>
<protein>
    <recommendedName>
        <fullName evidence="6">MFS transporter</fullName>
    </recommendedName>
</protein>
<proteinExistence type="predicted"/>
<dbReference type="Proteomes" id="UP001231941">
    <property type="component" value="Unassembled WGS sequence"/>
</dbReference>
<keyword evidence="3" id="KW-0732">Signal</keyword>
<feature type="transmembrane region" description="Helical" evidence="2">
    <location>
        <begin position="454"/>
        <end position="478"/>
    </location>
</feature>
<comment type="caution">
    <text evidence="4">The sequence shown here is derived from an EMBL/GenBank/DDBJ whole genome shotgun (WGS) entry which is preliminary data.</text>
</comment>
<evidence type="ECO:0008006" key="6">
    <source>
        <dbReference type="Google" id="ProtNLM"/>
    </source>
</evidence>
<feature type="transmembrane region" description="Helical" evidence="2">
    <location>
        <begin position="485"/>
        <end position="507"/>
    </location>
</feature>
<keyword evidence="2" id="KW-0812">Transmembrane</keyword>
<feature type="compositionally biased region" description="Polar residues" evidence="1">
    <location>
        <begin position="551"/>
        <end position="578"/>
    </location>
</feature>
<gene>
    <name evidence="4" type="ORF">Q5Y73_18715</name>
</gene>
<evidence type="ECO:0000256" key="1">
    <source>
        <dbReference type="SAM" id="MobiDB-lite"/>
    </source>
</evidence>
<feature type="transmembrane region" description="Helical" evidence="2">
    <location>
        <begin position="427"/>
        <end position="448"/>
    </location>
</feature>
<feature type="transmembrane region" description="Helical" evidence="2">
    <location>
        <begin position="402"/>
        <end position="420"/>
    </location>
</feature>
<feature type="transmembrane region" description="Helical" evidence="2">
    <location>
        <begin position="302"/>
        <end position="322"/>
    </location>
</feature>
<evidence type="ECO:0000256" key="2">
    <source>
        <dbReference type="SAM" id="Phobius"/>
    </source>
</evidence>
<dbReference type="EMBL" id="JAVAMP010000012">
    <property type="protein sequence ID" value="MDP5276135.1"/>
    <property type="molecule type" value="Genomic_DNA"/>
</dbReference>
<feature type="transmembrane region" description="Helical" evidence="2">
    <location>
        <begin position="334"/>
        <end position="355"/>
    </location>
</feature>
<evidence type="ECO:0000256" key="3">
    <source>
        <dbReference type="SAM" id="SignalP"/>
    </source>
</evidence>
<keyword evidence="2" id="KW-1133">Transmembrane helix</keyword>
<organism evidence="4 5">
    <name type="scientific">Chengkuizengella axinellae</name>
    <dbReference type="NCBI Taxonomy" id="3064388"/>
    <lineage>
        <taxon>Bacteria</taxon>
        <taxon>Bacillati</taxon>
        <taxon>Bacillota</taxon>
        <taxon>Bacilli</taxon>
        <taxon>Bacillales</taxon>
        <taxon>Paenibacillaceae</taxon>
        <taxon>Chengkuizengella</taxon>
    </lineage>
</organism>
<sequence length="828" mass="92839">MRKKISLIILLFFLLNVFSSVILAAPIEVEDESNVVIKHDLKDNLNNITMVKEIIDTLDLLNDKKPKCFGHGSKPRGNKDIFEEAKGVLKQYGILLMYPDKTCEYDPSLHTSFPYELNYESFMFINNGLDILDDVYNKLDNKGGTKHKPNLYRSVDSLVEELLTYGIIFTLVDYDDYQRDKKEEYVVYDFKAVLFEINQNGEEKIDEGILNNIMKGYYDDENNKPGYGERFTAGIIISFSNWALKALGMRDVTLLVFNKNPRKDETDPFLKGDWEEGSYIMGIFPEGLYSGITYFYELFQRFLPIPIVLILTIIGFTFALSGKNSEKKSQAKDYTYGFIIALLSLRFGGYLWYFIFTINNYIIDIIWYGLEEYGVKMNLFLDMIWGTGSAGYDSFANTVNSLGIAFIVFMAAIMTAVLNYQYSLRIIILSVLIFVFPAVCVISIHPKFRHSMQIWYQEFIASVFLPVAHAVALALFFITLKAFNYGGVSFWIVIAYFFGLPIIVNLFRKLMNLESGSGVSGSMGSMMGLMAVGNMARIFKSNSKGGLEKGNGSNNNSAIENPLSQTNNTSMQGKNPLTQGIGRQGTLGSVFNSSRRALGSSWVKAPVAMTSAALGATVSTMATGNPSMGMMVGIGAAKTANNALGKVGDTIQSGIDSVDQYRNRDVSVTPGLKQHMESSYMSGQGGKINNAAVKMGWGAQKLLNKGTGRQKFDYMKKNQKQFQNSSQQMQKILPELNIAKDKLTAMESKYGPGSKYYNFNKDHHTGKFLKPEPLVKAEENYHDLHAKYTNHKVNASQAQINMTNYQNMCKEVKPFQNLEFSSKSRGGS</sequence>
<accession>A0ABT9J557</accession>